<evidence type="ECO:0000313" key="3">
    <source>
        <dbReference type="Proteomes" id="UP000095284"/>
    </source>
</evidence>
<sequence>MKPWRIELPKIGGSTVRPIGVIDKELYVHYRNGNSIVIWSVNLFLPNSWKQRWVLKFEEIVYSYFTTSPQRCIYIFFTGCVDNKDELKIEVIKLEVNDTDYVRYKSSDGDEVMQLMETYDLHPETDRLCSGSNDLYIYDRGMIQGATPLLRISLNHNDKTFTGTRVTVPPEPGNAKFTLFGGFMDPDTRKLIKLSDSNEIHMFDNESGHWIQLHQDTSDSDINLNAIGSDYKGIGVTYNERHLRTAMVQSPISLITGFGHCIFLYKVNNKAFFFRLMLNQDAGTYTLKRVGRVDHLIIQSFNFCTEDAVITLGRPSYVIWLRSLTLKEIAYYKSQEICNNPQSDEPIRKRCKIQHNNPLF</sequence>
<dbReference type="Proteomes" id="UP000095284">
    <property type="component" value="Unplaced"/>
</dbReference>
<evidence type="ECO:0000313" key="2">
    <source>
        <dbReference type="EMBL" id="CAG9108711.1"/>
    </source>
</evidence>
<accession>A0A1I7ST57</accession>
<evidence type="ECO:0000313" key="4">
    <source>
        <dbReference type="Proteomes" id="UP000659654"/>
    </source>
</evidence>
<name>A0A1I7ST57_BURXY</name>
<reference evidence="5" key="1">
    <citation type="submission" date="2016-11" db="UniProtKB">
        <authorList>
            <consortium name="WormBaseParasite"/>
        </authorList>
    </citation>
    <scope>IDENTIFICATION</scope>
</reference>
<reference evidence="2" key="2">
    <citation type="submission" date="2020-08" db="EMBL/GenBank/DDBJ databases">
        <authorList>
            <person name="Kikuchi T."/>
        </authorList>
    </citation>
    <scope>NUCLEOTIDE SEQUENCE</scope>
    <source>
        <strain evidence="1">Ka4C1</strain>
    </source>
</reference>
<dbReference type="Proteomes" id="UP000582659">
    <property type="component" value="Unassembled WGS sequence"/>
</dbReference>
<keyword evidence="4" id="KW-1185">Reference proteome</keyword>
<evidence type="ECO:0000313" key="1">
    <source>
        <dbReference type="EMBL" id="CAD5221656.1"/>
    </source>
</evidence>
<dbReference type="SUPFAM" id="SSF50978">
    <property type="entry name" value="WD40 repeat-like"/>
    <property type="match status" value="1"/>
</dbReference>
<dbReference type="AlphaFoldDB" id="A0A1I7ST57"/>
<proteinExistence type="predicted"/>
<evidence type="ECO:0000313" key="5">
    <source>
        <dbReference type="WBParaSite" id="BXY_1622700.1"/>
    </source>
</evidence>
<dbReference type="EMBL" id="CAJFDI010000003">
    <property type="protein sequence ID" value="CAD5221656.1"/>
    <property type="molecule type" value="Genomic_DNA"/>
</dbReference>
<protein>
    <submittedName>
        <fullName evidence="1">(pine wood nematode) hypothetical protein</fullName>
    </submittedName>
</protein>
<dbReference type="Proteomes" id="UP000659654">
    <property type="component" value="Unassembled WGS sequence"/>
</dbReference>
<organism evidence="3 5">
    <name type="scientific">Bursaphelenchus xylophilus</name>
    <name type="common">Pinewood nematode worm</name>
    <name type="synonym">Aphelenchoides xylophilus</name>
    <dbReference type="NCBI Taxonomy" id="6326"/>
    <lineage>
        <taxon>Eukaryota</taxon>
        <taxon>Metazoa</taxon>
        <taxon>Ecdysozoa</taxon>
        <taxon>Nematoda</taxon>
        <taxon>Chromadorea</taxon>
        <taxon>Rhabditida</taxon>
        <taxon>Tylenchina</taxon>
        <taxon>Tylenchomorpha</taxon>
        <taxon>Aphelenchoidea</taxon>
        <taxon>Aphelenchoididae</taxon>
        <taxon>Bursaphelenchus</taxon>
    </lineage>
</organism>
<dbReference type="WBParaSite" id="BXY_1622700.1">
    <property type="protein sequence ID" value="BXY_1622700.1"/>
    <property type="gene ID" value="BXY_1622700"/>
</dbReference>
<dbReference type="EMBL" id="CAJFCV020000003">
    <property type="protein sequence ID" value="CAG9108711.1"/>
    <property type="molecule type" value="Genomic_DNA"/>
</dbReference>
<dbReference type="OrthoDB" id="5800475at2759"/>
<dbReference type="InterPro" id="IPR036322">
    <property type="entry name" value="WD40_repeat_dom_sf"/>
</dbReference>
<gene>
    <name evidence="1" type="ORF">BXYJ_LOCUS6787</name>
</gene>